<protein>
    <submittedName>
        <fullName evidence="2">Uncharacterized protein</fullName>
    </submittedName>
</protein>
<evidence type="ECO:0000313" key="2">
    <source>
        <dbReference type="EMBL" id="CEK67721.1"/>
    </source>
</evidence>
<dbReference type="EMBL" id="HACG01020856">
    <property type="protein sequence ID" value="CEK67721.1"/>
    <property type="molecule type" value="Transcribed_RNA"/>
</dbReference>
<name>A0A0B6ZIL3_9EUPU</name>
<proteinExistence type="predicted"/>
<keyword evidence="1" id="KW-1133">Transmembrane helix</keyword>
<keyword evidence="1" id="KW-0812">Transmembrane</keyword>
<dbReference type="AlphaFoldDB" id="A0A0B6ZIL3"/>
<sequence>KFENCPSRRKEFGRFNITYNRNMLTIGKVAQVALAFALPTSIILVYWWYKNRSDEDTYRHKRVLTSR</sequence>
<accession>A0A0B6ZIL3</accession>
<evidence type="ECO:0000256" key="1">
    <source>
        <dbReference type="SAM" id="Phobius"/>
    </source>
</evidence>
<feature type="transmembrane region" description="Helical" evidence="1">
    <location>
        <begin position="29"/>
        <end position="49"/>
    </location>
</feature>
<feature type="non-terminal residue" evidence="2">
    <location>
        <position position="1"/>
    </location>
</feature>
<reference evidence="2" key="1">
    <citation type="submission" date="2014-12" db="EMBL/GenBank/DDBJ databases">
        <title>Insight into the proteome of Arion vulgaris.</title>
        <authorList>
            <person name="Aradska J."/>
            <person name="Bulat T."/>
            <person name="Smidak R."/>
            <person name="Sarate P."/>
            <person name="Gangsoo J."/>
            <person name="Sialana F."/>
            <person name="Bilban M."/>
            <person name="Lubec G."/>
        </authorList>
    </citation>
    <scope>NUCLEOTIDE SEQUENCE</scope>
    <source>
        <tissue evidence="2">Skin</tissue>
    </source>
</reference>
<gene>
    <name evidence="2" type="primary">ORF63658</name>
</gene>
<organism evidence="2">
    <name type="scientific">Arion vulgaris</name>
    <dbReference type="NCBI Taxonomy" id="1028688"/>
    <lineage>
        <taxon>Eukaryota</taxon>
        <taxon>Metazoa</taxon>
        <taxon>Spiralia</taxon>
        <taxon>Lophotrochozoa</taxon>
        <taxon>Mollusca</taxon>
        <taxon>Gastropoda</taxon>
        <taxon>Heterobranchia</taxon>
        <taxon>Euthyneura</taxon>
        <taxon>Panpulmonata</taxon>
        <taxon>Eupulmonata</taxon>
        <taxon>Stylommatophora</taxon>
        <taxon>Helicina</taxon>
        <taxon>Arionoidea</taxon>
        <taxon>Arionidae</taxon>
        <taxon>Arion</taxon>
    </lineage>
</organism>
<feature type="non-terminal residue" evidence="2">
    <location>
        <position position="67"/>
    </location>
</feature>
<keyword evidence="1" id="KW-0472">Membrane</keyword>